<feature type="transmembrane region" description="Helical" evidence="1">
    <location>
        <begin position="179"/>
        <end position="197"/>
    </location>
</feature>
<evidence type="ECO:0000313" key="2">
    <source>
        <dbReference type="EMBL" id="MFD1040540.1"/>
    </source>
</evidence>
<gene>
    <name evidence="2" type="ORF">ACFQ3N_19365</name>
</gene>
<comment type="caution">
    <text evidence="2">The sequence shown here is derived from an EMBL/GenBank/DDBJ whole genome shotgun (WGS) entry which is preliminary data.</text>
</comment>
<evidence type="ECO:0008006" key="4">
    <source>
        <dbReference type="Google" id="ProtNLM"/>
    </source>
</evidence>
<accession>A0ABW3LUH4</accession>
<proteinExistence type="predicted"/>
<feature type="transmembrane region" description="Helical" evidence="1">
    <location>
        <begin position="25"/>
        <end position="43"/>
    </location>
</feature>
<dbReference type="Pfam" id="PF16949">
    <property type="entry name" value="ABC_tran_2"/>
    <property type="match status" value="1"/>
</dbReference>
<keyword evidence="1" id="KW-1133">Transmembrane helix</keyword>
<feature type="transmembrane region" description="Helical" evidence="1">
    <location>
        <begin position="55"/>
        <end position="78"/>
    </location>
</feature>
<protein>
    <recommendedName>
        <fullName evidence="4">ABC transporter permease</fullName>
    </recommendedName>
</protein>
<organism evidence="2 3">
    <name type="scientific">Virgibacillus byunsanensis</name>
    <dbReference type="NCBI Taxonomy" id="570945"/>
    <lineage>
        <taxon>Bacteria</taxon>
        <taxon>Bacillati</taxon>
        <taxon>Bacillota</taxon>
        <taxon>Bacilli</taxon>
        <taxon>Bacillales</taxon>
        <taxon>Bacillaceae</taxon>
        <taxon>Virgibacillus</taxon>
    </lineage>
</organism>
<dbReference type="EMBL" id="JBHTKJ010000073">
    <property type="protein sequence ID" value="MFD1040540.1"/>
    <property type="molecule type" value="Genomic_DNA"/>
</dbReference>
<feature type="transmembrane region" description="Helical" evidence="1">
    <location>
        <begin position="378"/>
        <end position="396"/>
    </location>
</feature>
<feature type="transmembrane region" description="Helical" evidence="1">
    <location>
        <begin position="470"/>
        <end position="492"/>
    </location>
</feature>
<keyword evidence="1" id="KW-0472">Membrane</keyword>
<keyword evidence="3" id="KW-1185">Reference proteome</keyword>
<evidence type="ECO:0000256" key="1">
    <source>
        <dbReference type="SAM" id="Phobius"/>
    </source>
</evidence>
<feature type="transmembrane region" description="Helical" evidence="1">
    <location>
        <begin position="402"/>
        <end position="424"/>
    </location>
</feature>
<feature type="transmembrane region" description="Helical" evidence="1">
    <location>
        <begin position="113"/>
        <end position="134"/>
    </location>
</feature>
<feature type="transmembrane region" description="Helical" evidence="1">
    <location>
        <begin position="140"/>
        <end position="167"/>
    </location>
</feature>
<dbReference type="Proteomes" id="UP001597040">
    <property type="component" value="Unassembled WGS sequence"/>
</dbReference>
<name>A0ABW3LUH4_9BACI</name>
<evidence type="ECO:0000313" key="3">
    <source>
        <dbReference type="Proteomes" id="UP001597040"/>
    </source>
</evidence>
<feature type="transmembrane region" description="Helical" evidence="1">
    <location>
        <begin position="315"/>
        <end position="336"/>
    </location>
</feature>
<dbReference type="InterPro" id="IPR031599">
    <property type="entry name" value="ABC_tran_2"/>
</dbReference>
<feature type="transmembrane region" description="Helical" evidence="1">
    <location>
        <begin position="348"/>
        <end position="366"/>
    </location>
</feature>
<feature type="transmembrane region" description="Helical" evidence="1">
    <location>
        <begin position="504"/>
        <end position="524"/>
    </location>
</feature>
<feature type="transmembrane region" description="Helical" evidence="1">
    <location>
        <begin position="240"/>
        <end position="262"/>
    </location>
</feature>
<sequence length="587" mass="64827">MIKVLLRNQRKILINTVGSQSKKNYIRYIFTFAVISVLLYFLSKAVWSVGESITPPVLAGMLSYGFLMIIGFIILLGLPQVFKHLYAATDLGFLFTLPIPTRHIFWVKYLQSFIGIPLLSFLFFVVPLFIYGILIGANLVYYPVVILALLSIIIIGLSVAYLFNLVLIQIVPASKANEFMTAMSVLSGIFVYLMFMIPNMTNERPLNEVLLSGLPLFPEWVPVSWASDAIISAATGSLDLFLPLVMILLLAIIIVVFTASLVEKGFRTGWIRLSEGGGKKKKKSKTKITEHKLHHPVVSIGKKEWYAIKRDMREWLVFLPLIFFFVFGIMGLLTSGANLSDLQGPNQVSWPIAQGVFLFIFAIFNGQMAASSISREASSLWILRILPLSGIHIALGKLWISWLIPFVLLTAVEIGIGIFLGWTAIQFVTGILMKAIITAGISGIGLWLGTIGAKYNPSNPQNRLKFGTSIILLVLSYVYLFLAFIPYVLLIVPEEAISFTAEISSHAGGFIGVIASIVFTLLTWKASYPILIVICGIVVMLVTSLGIAGLCTIASARRIDRGIEIEMVQESSSKPLFKNKKPGGSLY</sequence>
<dbReference type="RefSeq" id="WP_390364708.1">
    <property type="nucleotide sequence ID" value="NZ_JBHTKJ010000073.1"/>
</dbReference>
<feature type="transmembrane region" description="Helical" evidence="1">
    <location>
        <begin position="431"/>
        <end position="450"/>
    </location>
</feature>
<keyword evidence="1" id="KW-0812">Transmembrane</keyword>
<feature type="transmembrane region" description="Helical" evidence="1">
    <location>
        <begin position="530"/>
        <end position="553"/>
    </location>
</feature>
<reference evidence="3" key="1">
    <citation type="journal article" date="2019" name="Int. J. Syst. Evol. Microbiol.">
        <title>The Global Catalogue of Microorganisms (GCM) 10K type strain sequencing project: providing services to taxonomists for standard genome sequencing and annotation.</title>
        <authorList>
            <consortium name="The Broad Institute Genomics Platform"/>
            <consortium name="The Broad Institute Genome Sequencing Center for Infectious Disease"/>
            <person name="Wu L."/>
            <person name="Ma J."/>
        </authorList>
    </citation>
    <scope>NUCLEOTIDE SEQUENCE [LARGE SCALE GENOMIC DNA]</scope>
    <source>
        <strain evidence="3">CCUG 56754</strain>
    </source>
</reference>